<feature type="domain" description="Rnh202 triple barrel" evidence="8">
    <location>
        <begin position="40"/>
        <end position="127"/>
    </location>
</feature>
<dbReference type="Pfam" id="PF09468">
    <property type="entry name" value="RNase_H2-Ydr279"/>
    <property type="match status" value="1"/>
</dbReference>
<dbReference type="STRING" id="5599.A0A177DB85"/>
<dbReference type="CDD" id="cd09270">
    <property type="entry name" value="RNase_H2-B"/>
    <property type="match status" value="1"/>
</dbReference>
<feature type="region of interest" description="Disordered" evidence="6">
    <location>
        <begin position="374"/>
        <end position="403"/>
    </location>
</feature>
<dbReference type="PANTHER" id="PTHR13383:SF11">
    <property type="entry name" value="RIBONUCLEASE H2 SUBUNIT B"/>
    <property type="match status" value="1"/>
</dbReference>
<evidence type="ECO:0000259" key="8">
    <source>
        <dbReference type="Pfam" id="PF17745"/>
    </source>
</evidence>
<name>A0A177DB85_ALTAL</name>
<dbReference type="PANTHER" id="PTHR13383">
    <property type="entry name" value="RIBONUCLEASE H2 SUBUNIT B"/>
    <property type="match status" value="1"/>
</dbReference>
<feature type="domain" description="Ribonuclease H2 subunit B wHTH" evidence="7">
    <location>
        <begin position="130"/>
        <end position="323"/>
    </location>
</feature>
<keyword evidence="10" id="KW-1185">Reference proteome</keyword>
<feature type="compositionally biased region" description="Low complexity" evidence="6">
    <location>
        <begin position="18"/>
        <end position="27"/>
    </location>
</feature>
<dbReference type="InterPro" id="IPR041195">
    <property type="entry name" value="Rnh202_N"/>
</dbReference>
<dbReference type="Proteomes" id="UP000077248">
    <property type="component" value="Unassembled WGS sequence"/>
</dbReference>
<evidence type="ECO:0000256" key="5">
    <source>
        <dbReference type="ARBA" id="ARBA00033464"/>
    </source>
</evidence>
<feature type="compositionally biased region" description="Polar residues" evidence="6">
    <location>
        <begin position="265"/>
        <end position="280"/>
    </location>
</feature>
<evidence type="ECO:0000256" key="3">
    <source>
        <dbReference type="ARBA" id="ARBA00023242"/>
    </source>
</evidence>
<feature type="compositionally biased region" description="Basic and acidic residues" evidence="6">
    <location>
        <begin position="374"/>
        <end position="402"/>
    </location>
</feature>
<evidence type="ECO:0000256" key="2">
    <source>
        <dbReference type="ARBA" id="ARBA00019062"/>
    </source>
</evidence>
<evidence type="ECO:0000256" key="4">
    <source>
        <dbReference type="ARBA" id="ARBA00024778"/>
    </source>
</evidence>
<dbReference type="GO" id="GO:0005654">
    <property type="term" value="C:nucleoplasm"/>
    <property type="evidence" value="ECO:0007669"/>
    <property type="project" value="TreeGrafter"/>
</dbReference>
<dbReference type="GO" id="GO:0006401">
    <property type="term" value="P:RNA catabolic process"/>
    <property type="evidence" value="ECO:0007669"/>
    <property type="project" value="TreeGrafter"/>
</dbReference>
<evidence type="ECO:0000259" key="7">
    <source>
        <dbReference type="Pfam" id="PF09468"/>
    </source>
</evidence>
<evidence type="ECO:0000313" key="9">
    <source>
        <dbReference type="EMBL" id="OAG16410.1"/>
    </source>
</evidence>
<evidence type="ECO:0000313" key="10">
    <source>
        <dbReference type="Proteomes" id="UP000077248"/>
    </source>
</evidence>
<feature type="region of interest" description="Disordered" evidence="6">
    <location>
        <begin position="247"/>
        <end position="293"/>
    </location>
</feature>
<evidence type="ECO:0000256" key="6">
    <source>
        <dbReference type="SAM" id="MobiDB-lite"/>
    </source>
</evidence>
<comment type="subcellular location">
    <subcellularLocation>
        <location evidence="1">Nucleus</location>
    </subcellularLocation>
</comment>
<reference evidence="9 10" key="1">
    <citation type="submission" date="2016-05" db="EMBL/GenBank/DDBJ databases">
        <title>Comparative analysis of secretome profiles of manganese(II)-oxidizing ascomycete fungi.</title>
        <authorList>
            <consortium name="DOE Joint Genome Institute"/>
            <person name="Zeiner C.A."/>
            <person name="Purvine S.O."/>
            <person name="Zink E.M."/>
            <person name="Wu S."/>
            <person name="Pasa-Tolic L."/>
            <person name="Chaput D.L."/>
            <person name="Haridas S."/>
            <person name="Grigoriev I.V."/>
            <person name="Santelli C.M."/>
            <person name="Hansel C.M."/>
        </authorList>
    </citation>
    <scope>NUCLEOTIDE SEQUENCE [LARGE SCALE GENOMIC DNA]</scope>
    <source>
        <strain evidence="9 10">SRC1lrK2f</strain>
    </source>
</reference>
<dbReference type="GeneID" id="29111437"/>
<dbReference type="InterPro" id="IPR019024">
    <property type="entry name" value="RNase_H2_suB_wHTH"/>
</dbReference>
<dbReference type="Gene3D" id="1.10.20.120">
    <property type="match status" value="1"/>
</dbReference>
<gene>
    <name evidence="9" type="ORF">CC77DRAFT_1024284</name>
</gene>
<dbReference type="RefSeq" id="XP_018381831.1">
    <property type="nucleotide sequence ID" value="XM_018525843.1"/>
</dbReference>
<feature type="region of interest" description="Disordered" evidence="6">
    <location>
        <begin position="1"/>
        <end position="41"/>
    </location>
</feature>
<organism evidence="9 10">
    <name type="scientific">Alternaria alternata</name>
    <name type="common">Alternaria rot fungus</name>
    <name type="synonym">Torula alternata</name>
    <dbReference type="NCBI Taxonomy" id="5599"/>
    <lineage>
        <taxon>Eukaryota</taxon>
        <taxon>Fungi</taxon>
        <taxon>Dikarya</taxon>
        <taxon>Ascomycota</taxon>
        <taxon>Pezizomycotina</taxon>
        <taxon>Dothideomycetes</taxon>
        <taxon>Pleosporomycetidae</taxon>
        <taxon>Pleosporales</taxon>
        <taxon>Pleosporineae</taxon>
        <taxon>Pleosporaceae</taxon>
        <taxon>Alternaria</taxon>
        <taxon>Alternaria sect. Alternaria</taxon>
        <taxon>Alternaria alternata complex</taxon>
    </lineage>
</organism>
<dbReference type="Pfam" id="PF17745">
    <property type="entry name" value="Ydr279_N"/>
    <property type="match status" value="1"/>
</dbReference>
<sequence>MARTRSKPAKATPKESTPEPTTSTAKSLPESTPNPPKLFVLPKDTSKDARIISLDNPANATPSRYYFCPEKGFYEFTRIAAPKKDCRSWLITGEKAEDDTTEGTDPSRIGSGYITKSADLFVATPIDILFLILPALTPKSAKDTKQHFLAIDDYLDSLSSASPHWKSLLSQYTSLRSMIETKMRRICDTVDAGDETMYRLSHPKLLEVLLAKAERMVKNGLPPSLEEKYIKTALEIPVMSIKREESTLSAVSTTAGTEEEKENKPTITESQTSVETSITTPDDDASSKPTLITPEGIPHLLRLRTSLTYLFSAYMSPTLRTPLLALLSARFAPLEAHLSSIAALKSEALSLRSLSDNISRKRAVELDEEKIAEREEKKRKKEEEAIKKKNEGRGVKQLKKVDTSGMKKMSSFFTVKPKGS</sequence>
<proteinExistence type="predicted"/>
<dbReference type="InterPro" id="IPR040456">
    <property type="entry name" value="RNase_H2_suB"/>
</dbReference>
<accession>A0A177DB85</accession>
<dbReference type="AlphaFoldDB" id="A0A177DB85"/>
<comment type="function">
    <text evidence="4">Non catalytic subunit of RNase H2, an endonuclease that specifically degrades the RNA of RNA:DNA hybrids. Participates in DNA replication, possibly by mediating the removal of lagging-strand Okazaki fragment RNA primers during DNA replication. Mediates the excision of single ribonucleotides from DNA:RNA duplexes.</text>
</comment>
<dbReference type="KEGG" id="aalt:CC77DRAFT_1024284"/>
<evidence type="ECO:0000256" key="1">
    <source>
        <dbReference type="ARBA" id="ARBA00004123"/>
    </source>
</evidence>
<feature type="compositionally biased region" description="Polar residues" evidence="6">
    <location>
        <begin position="247"/>
        <end position="256"/>
    </location>
</feature>
<keyword evidence="3" id="KW-0539">Nucleus</keyword>
<dbReference type="OMA" id="YYFCPKL"/>
<dbReference type="GO" id="GO:0032299">
    <property type="term" value="C:ribonuclease H2 complex"/>
    <property type="evidence" value="ECO:0007669"/>
    <property type="project" value="InterPro"/>
</dbReference>
<protein>
    <recommendedName>
        <fullName evidence="2">Ribonuclease H2 subunit B</fullName>
    </recommendedName>
    <alternativeName>
        <fullName evidence="5">Ribonuclease HI subunit B</fullName>
    </alternativeName>
</protein>
<dbReference type="VEuPathDB" id="FungiDB:CC77DRAFT_1024284"/>
<dbReference type="EMBL" id="KV441490">
    <property type="protein sequence ID" value="OAG16410.1"/>
    <property type="molecule type" value="Genomic_DNA"/>
</dbReference>